<comment type="caution">
    <text evidence="1">The sequence shown here is derived from an EMBL/GenBank/DDBJ whole genome shotgun (WGS) entry which is preliminary data.</text>
</comment>
<accession>A0AAV1J7T2</accession>
<keyword evidence="2" id="KW-1185">Reference proteome</keyword>
<dbReference type="GO" id="GO:0016616">
    <property type="term" value="F:oxidoreductase activity, acting on the CH-OH group of donors, NAD or NADP as acceptor"/>
    <property type="evidence" value="ECO:0007669"/>
    <property type="project" value="InterPro"/>
</dbReference>
<protein>
    <recommendedName>
        <fullName evidence="3">Malate dehydrogenase</fullName>
    </recommendedName>
</protein>
<dbReference type="Gene3D" id="3.90.110.10">
    <property type="entry name" value="Lactate dehydrogenase/glycoside hydrolase, family 4, C-terminal"/>
    <property type="match status" value="1"/>
</dbReference>
<dbReference type="Proteomes" id="UP001497472">
    <property type="component" value="Unassembled WGS sequence"/>
</dbReference>
<evidence type="ECO:0008006" key="3">
    <source>
        <dbReference type="Google" id="ProtNLM"/>
    </source>
</evidence>
<evidence type="ECO:0000313" key="2">
    <source>
        <dbReference type="Proteomes" id="UP001497472"/>
    </source>
</evidence>
<dbReference type="EMBL" id="CAVLEF010000005">
    <property type="protein sequence ID" value="CAK1544030.1"/>
    <property type="molecule type" value="Genomic_DNA"/>
</dbReference>
<name>A0AAV1J7T2_9NEOP</name>
<dbReference type="InterPro" id="IPR015955">
    <property type="entry name" value="Lactate_DH/Glyco_Ohase_4_C"/>
</dbReference>
<dbReference type="AlphaFoldDB" id="A0AAV1J7T2"/>
<evidence type="ECO:0000313" key="1">
    <source>
        <dbReference type="EMBL" id="CAK1544030.1"/>
    </source>
</evidence>
<organism evidence="1 2">
    <name type="scientific">Leptosia nina</name>
    <dbReference type="NCBI Taxonomy" id="320188"/>
    <lineage>
        <taxon>Eukaryota</taxon>
        <taxon>Metazoa</taxon>
        <taxon>Ecdysozoa</taxon>
        <taxon>Arthropoda</taxon>
        <taxon>Hexapoda</taxon>
        <taxon>Insecta</taxon>
        <taxon>Pterygota</taxon>
        <taxon>Neoptera</taxon>
        <taxon>Endopterygota</taxon>
        <taxon>Lepidoptera</taxon>
        <taxon>Glossata</taxon>
        <taxon>Ditrysia</taxon>
        <taxon>Papilionoidea</taxon>
        <taxon>Pieridae</taxon>
        <taxon>Pierinae</taxon>
        <taxon>Leptosia</taxon>
    </lineage>
</organism>
<reference evidence="1 2" key="1">
    <citation type="submission" date="2023-11" db="EMBL/GenBank/DDBJ databases">
        <authorList>
            <person name="Okamura Y."/>
        </authorList>
    </citation>
    <scope>NUCLEOTIDE SEQUENCE [LARGE SCALE GENOMIC DNA]</scope>
</reference>
<proteinExistence type="predicted"/>
<sequence length="339" mass="38070">MSGIVFGEIQLIDLFIIVYSNEIDNAEKLRAEVEACAFSCTNSIKVSSDLPSFENPNIFEFDKGETEERFDTIYLLTKLANNFIWPDENKPEEVKVPGKLKQPPNTKQKRKPIFVADGLIAIDILNSLSRNMPSDVFFCPTPITAIGKSVLAEYLNVHCCDINEVHVWAANDEVFHLEVEKPLVIHDEVDGNSRCDPGMVGKEFLESLNLDPTQMNATWMKKDFVEKVASSASKNPYGCIYKAAIFAKTLRGIWKTRDKKAQISVACNMGVISNGSLGTAKGHPYVLPIIFKGDSWITNEVHFEESAHLKQELKRINAVVKKHHKKVTLLKLFLKGQIT</sequence>
<gene>
    <name evidence="1" type="ORF">LNINA_LOCUS3810</name>
</gene>